<organism evidence="1">
    <name type="scientific">Siphoviridae sp. ctqzz19</name>
    <dbReference type="NCBI Taxonomy" id="2825682"/>
    <lineage>
        <taxon>Viruses</taxon>
        <taxon>Duplodnaviria</taxon>
        <taxon>Heunggongvirae</taxon>
        <taxon>Uroviricota</taxon>
        <taxon>Caudoviricetes</taxon>
    </lineage>
</organism>
<evidence type="ECO:0000313" key="1">
    <source>
        <dbReference type="EMBL" id="DAF88561.1"/>
    </source>
</evidence>
<accession>A0A8S5U270</accession>
<proteinExistence type="predicted"/>
<dbReference type="EMBL" id="BK015988">
    <property type="protein sequence ID" value="DAF88561.1"/>
    <property type="molecule type" value="Genomic_DNA"/>
</dbReference>
<name>A0A8S5U270_9CAUD</name>
<protein>
    <submittedName>
        <fullName evidence="1">Major capsid protein</fullName>
    </submittedName>
</protein>
<sequence>MAAKTGLIKSTSFTTVTAREVDFTTRFSDNWESLRKIMGIMRPIRKTPGTKLKSYETVAKTALQGGKTVGEGEEIPFTEFEVKEKSYADIEIAKYAKSVSIEAVNKYGAAIAVEKTDDRFLVELQNAVLNDFYAFLKTGTLKGTQKTWQRALSIAKGAVLEKFAAINKDVTEIIGFCNIMDFYDYLGDKDITVQTQFGLSYVKNYLGYSTLFLMPSNVIESKTVIAVPSENIDLYYIDPSDSDFAKLGLDYRTSGETNLIGFHAEPDYSRATGDSYAIMGMKLWAEYLDGIAIVTVGASNTAPTVTPTDKDTQNAGSKG</sequence>
<reference evidence="1" key="1">
    <citation type="journal article" date="2021" name="Proc. Natl. Acad. Sci. U.S.A.">
        <title>A Catalog of Tens of Thousands of Viruses from Human Metagenomes Reveals Hidden Associations with Chronic Diseases.</title>
        <authorList>
            <person name="Tisza M.J."/>
            <person name="Buck C.B."/>
        </authorList>
    </citation>
    <scope>NUCLEOTIDE SEQUENCE</scope>
    <source>
        <strain evidence="1">Ctqzz19</strain>
    </source>
</reference>